<keyword evidence="4" id="KW-1185">Reference proteome</keyword>
<dbReference type="Pfam" id="PF13843">
    <property type="entry name" value="DDE_Tnp_1_7"/>
    <property type="match status" value="1"/>
</dbReference>
<protein>
    <recommendedName>
        <fullName evidence="2">PiggyBac transposable element-derived protein domain-containing protein</fullName>
    </recommendedName>
</protein>
<dbReference type="PANTHER" id="PTHR46599:SF3">
    <property type="entry name" value="PIGGYBAC TRANSPOSABLE ELEMENT-DERIVED PROTEIN 4"/>
    <property type="match status" value="1"/>
</dbReference>
<proteinExistence type="predicted"/>
<feature type="region of interest" description="Disordered" evidence="1">
    <location>
        <begin position="1"/>
        <end position="22"/>
    </location>
</feature>
<comment type="caution">
    <text evidence="3">The sequence shown here is derived from an EMBL/GenBank/DDBJ whole genome shotgun (WGS) entry which is preliminary data.</text>
</comment>
<accession>A0A816D3L6</accession>
<dbReference type="InterPro" id="IPR029526">
    <property type="entry name" value="PGBD"/>
</dbReference>
<gene>
    <name evidence="3" type="ORF">XAT740_LOCUS51567</name>
</gene>
<evidence type="ECO:0000256" key="1">
    <source>
        <dbReference type="SAM" id="MobiDB-lite"/>
    </source>
</evidence>
<dbReference type="PANTHER" id="PTHR46599">
    <property type="entry name" value="PIGGYBAC TRANSPOSABLE ELEMENT-DERIVED PROTEIN 4"/>
    <property type="match status" value="1"/>
</dbReference>
<name>A0A816D3L6_ADIRI</name>
<feature type="domain" description="PiggyBac transposable element-derived protein" evidence="2">
    <location>
        <begin position="60"/>
        <end position="208"/>
    </location>
</feature>
<evidence type="ECO:0000313" key="4">
    <source>
        <dbReference type="Proteomes" id="UP000663828"/>
    </source>
</evidence>
<evidence type="ECO:0000313" key="3">
    <source>
        <dbReference type="EMBL" id="CAF1630476.1"/>
    </source>
</evidence>
<organism evidence="3 4">
    <name type="scientific">Adineta ricciae</name>
    <name type="common">Rotifer</name>
    <dbReference type="NCBI Taxonomy" id="249248"/>
    <lineage>
        <taxon>Eukaryota</taxon>
        <taxon>Metazoa</taxon>
        <taxon>Spiralia</taxon>
        <taxon>Gnathifera</taxon>
        <taxon>Rotifera</taxon>
        <taxon>Eurotatoria</taxon>
        <taxon>Bdelloidea</taxon>
        <taxon>Adinetida</taxon>
        <taxon>Adinetidae</taxon>
        <taxon>Adineta</taxon>
    </lineage>
</organism>
<evidence type="ECO:0000259" key="2">
    <source>
        <dbReference type="Pfam" id="PF13843"/>
    </source>
</evidence>
<dbReference type="EMBL" id="CAJNOR010008235">
    <property type="protein sequence ID" value="CAF1630476.1"/>
    <property type="molecule type" value="Genomic_DNA"/>
</dbReference>
<dbReference type="AlphaFoldDB" id="A0A816D3L6"/>
<dbReference type="Proteomes" id="UP000663828">
    <property type="component" value="Unassembled WGS sequence"/>
</dbReference>
<reference evidence="3" key="1">
    <citation type="submission" date="2021-02" db="EMBL/GenBank/DDBJ databases">
        <authorList>
            <person name="Nowell W R."/>
        </authorList>
    </citation>
    <scope>NUCLEOTIDE SEQUENCE</scope>
</reference>
<sequence>MNSSTDSYSDSDDSLLAYSTSSSETDDEIDVTKWTTTPTINRDPFQLVGNREVLVEKAQSPIDFWNHVFPQHLVQIIVHETNQYAENICNEPHSRRSRMNQWERTSIEEFNVFLSLLILQGIIKKPELEMYFTTDELLATPIFNKIMTVDRFQLLLKMLHFQTDQDSDNTLKKIVPVVEILRSSFKRLYRPGRVLNVDESLHLYKGRLF</sequence>